<evidence type="ECO:0000256" key="8">
    <source>
        <dbReference type="ARBA" id="ARBA00023315"/>
    </source>
</evidence>
<dbReference type="InterPro" id="IPR045378">
    <property type="entry name" value="LNT_N"/>
</dbReference>
<organism evidence="11 12">
    <name type="scientific">Sphingobium cupriresistens</name>
    <dbReference type="NCBI Taxonomy" id="1132417"/>
    <lineage>
        <taxon>Bacteria</taxon>
        <taxon>Pseudomonadati</taxon>
        <taxon>Pseudomonadota</taxon>
        <taxon>Alphaproteobacteria</taxon>
        <taxon>Sphingomonadales</taxon>
        <taxon>Sphingomonadaceae</taxon>
        <taxon>Sphingobium</taxon>
    </lineage>
</organism>
<dbReference type="NCBIfam" id="TIGR00546">
    <property type="entry name" value="lnt"/>
    <property type="match status" value="1"/>
</dbReference>
<feature type="transmembrane region" description="Helical" evidence="9">
    <location>
        <begin position="158"/>
        <end position="178"/>
    </location>
</feature>
<feature type="transmembrane region" description="Helical" evidence="9">
    <location>
        <begin position="81"/>
        <end position="107"/>
    </location>
</feature>
<feature type="transmembrane region" description="Helical" evidence="9">
    <location>
        <begin position="467"/>
        <end position="485"/>
    </location>
</feature>
<evidence type="ECO:0000256" key="2">
    <source>
        <dbReference type="ARBA" id="ARBA00010065"/>
    </source>
</evidence>
<dbReference type="Proteomes" id="UP000291572">
    <property type="component" value="Unassembled WGS sequence"/>
</dbReference>
<dbReference type="GO" id="GO:0042158">
    <property type="term" value="P:lipoprotein biosynthetic process"/>
    <property type="evidence" value="ECO:0007669"/>
    <property type="project" value="UniProtKB-UniRule"/>
</dbReference>
<dbReference type="OrthoDB" id="9804277at2"/>
<dbReference type="InterPro" id="IPR036526">
    <property type="entry name" value="C-N_Hydrolase_sf"/>
</dbReference>
<comment type="pathway">
    <text evidence="9">Protein modification; lipoprotein biosynthesis (N-acyl transfer).</text>
</comment>
<sequence>MILIRAAIFALGAISSLGFAPWSLWPITLLSLILLLRHAGGARSWRQAAGAGWWFGLGLGCASLTWLAHAFTYQAAMPQSLGWAAVALLAAYTAGYWALSLGAAFAVSRTSGSAGFALASAATFILAEWLRGVLLTGFPWNPLGVIWLPLGEMARSAAVIGALGLSGVTIAIAGLLAAVTRRAGAAAMSLAPAMLVLTLALAGPRAAPDTEVPIRLVQVNIDQADKWRPGQARMQLERYRSLSGPPGTTAAPQLVFWPEAAIIEPLDADPALRSRAASILGPRDLLFTGATGEAGDGRYTNSVFVLDAAGRLLGRYDKAQLVPFGEYLPFAGLLERLGAARLVPGEADFVPGPGPQTLDIDGLRLGISICYEIVFPSGVIDRSHRPAFLFNPSNDAWFGKGGPEQHLAQARLRAIEQGLPIIRATPTGRTAVIRADGAIAASLPAHEAARLDAVLPAPNAATVFSRWGPVLPLCAAITMLAALLLKRQKHGRPRRRHI</sequence>
<comment type="caution">
    <text evidence="9">Lacks conserved residue(s) required for the propagation of feature annotation.</text>
</comment>
<dbReference type="InterPro" id="IPR003010">
    <property type="entry name" value="C-N_Hydrolase"/>
</dbReference>
<dbReference type="UniPathway" id="UPA00666"/>
<keyword evidence="4 9" id="KW-0808">Transferase</keyword>
<dbReference type="GO" id="GO:0016410">
    <property type="term" value="F:N-acyltransferase activity"/>
    <property type="evidence" value="ECO:0007669"/>
    <property type="project" value="UniProtKB-UniRule"/>
</dbReference>
<evidence type="ECO:0000256" key="5">
    <source>
        <dbReference type="ARBA" id="ARBA00022692"/>
    </source>
</evidence>
<dbReference type="PANTHER" id="PTHR38686">
    <property type="entry name" value="APOLIPOPROTEIN N-ACYLTRANSFERASE"/>
    <property type="match status" value="1"/>
</dbReference>
<dbReference type="CDD" id="cd07571">
    <property type="entry name" value="ALP_N-acyl_transferase"/>
    <property type="match status" value="1"/>
</dbReference>
<keyword evidence="11" id="KW-0449">Lipoprotein</keyword>
<dbReference type="EMBL" id="SEOO01000017">
    <property type="protein sequence ID" value="RYM10472.1"/>
    <property type="molecule type" value="Genomic_DNA"/>
</dbReference>
<feature type="domain" description="CN hydrolase" evidence="10">
    <location>
        <begin position="217"/>
        <end position="457"/>
    </location>
</feature>
<dbReference type="HAMAP" id="MF_01148">
    <property type="entry name" value="Lnt"/>
    <property type="match status" value="1"/>
</dbReference>
<evidence type="ECO:0000313" key="12">
    <source>
        <dbReference type="Proteomes" id="UP000291572"/>
    </source>
</evidence>
<evidence type="ECO:0000259" key="10">
    <source>
        <dbReference type="PROSITE" id="PS50263"/>
    </source>
</evidence>
<dbReference type="SUPFAM" id="SSF56317">
    <property type="entry name" value="Carbon-nitrogen hydrolase"/>
    <property type="match status" value="1"/>
</dbReference>
<keyword evidence="6 9" id="KW-1133">Transmembrane helix</keyword>
<dbReference type="Pfam" id="PF20154">
    <property type="entry name" value="LNT_N"/>
    <property type="match status" value="1"/>
</dbReference>
<dbReference type="GO" id="GO:0005886">
    <property type="term" value="C:plasma membrane"/>
    <property type="evidence" value="ECO:0007669"/>
    <property type="project" value="UniProtKB-SubCell"/>
</dbReference>
<dbReference type="PROSITE" id="PS50263">
    <property type="entry name" value="CN_HYDROLASE"/>
    <property type="match status" value="1"/>
</dbReference>
<feature type="transmembrane region" description="Helical" evidence="9">
    <location>
        <begin position="48"/>
        <end position="69"/>
    </location>
</feature>
<evidence type="ECO:0000256" key="3">
    <source>
        <dbReference type="ARBA" id="ARBA00022475"/>
    </source>
</evidence>
<dbReference type="AlphaFoldDB" id="A0A8G1ZFG6"/>
<comment type="caution">
    <text evidence="11">The sequence shown here is derived from an EMBL/GenBank/DDBJ whole genome shotgun (WGS) entry which is preliminary data.</text>
</comment>
<accession>A0A8G1ZFG6</accession>
<protein>
    <recommendedName>
        <fullName evidence="9">Apolipoprotein N-acyltransferase</fullName>
        <shortName evidence="9">ALP N-acyltransferase</shortName>
        <ecNumber evidence="9">2.3.1.269</ecNumber>
    </recommendedName>
</protein>
<dbReference type="EC" id="2.3.1.269" evidence="9"/>
<evidence type="ECO:0000313" key="11">
    <source>
        <dbReference type="EMBL" id="RYM10472.1"/>
    </source>
</evidence>
<evidence type="ECO:0000256" key="9">
    <source>
        <dbReference type="HAMAP-Rule" id="MF_01148"/>
    </source>
</evidence>
<dbReference type="Gene3D" id="3.60.110.10">
    <property type="entry name" value="Carbon-nitrogen hydrolase"/>
    <property type="match status" value="1"/>
</dbReference>
<dbReference type="RefSeq" id="WP_129926658.1">
    <property type="nucleotide sequence ID" value="NZ_SEOO01000017.1"/>
</dbReference>
<keyword evidence="5 9" id="KW-0812">Transmembrane</keyword>
<reference evidence="11 12" key="1">
    <citation type="submission" date="2019-02" db="EMBL/GenBank/DDBJ databases">
        <authorList>
            <person name="Feng G."/>
        </authorList>
    </citation>
    <scope>NUCLEOTIDE SEQUENCE [LARGE SCALE GENOMIC DNA]</scope>
    <source>
        <strain evidence="11 12">CCTCC AB 2011146</strain>
    </source>
</reference>
<feature type="transmembrane region" description="Helical" evidence="9">
    <location>
        <begin position="6"/>
        <end position="36"/>
    </location>
</feature>
<name>A0A8G1ZFG6_9SPHN</name>
<dbReference type="PANTHER" id="PTHR38686:SF1">
    <property type="entry name" value="APOLIPOPROTEIN N-ACYLTRANSFERASE"/>
    <property type="match status" value="1"/>
</dbReference>
<proteinExistence type="inferred from homology"/>
<comment type="subcellular location">
    <subcellularLocation>
        <location evidence="1 9">Cell membrane</location>
        <topology evidence="1 9">Multi-pass membrane protein</topology>
    </subcellularLocation>
</comment>
<keyword evidence="7 9" id="KW-0472">Membrane</keyword>
<evidence type="ECO:0000256" key="1">
    <source>
        <dbReference type="ARBA" id="ARBA00004651"/>
    </source>
</evidence>
<keyword evidence="3 9" id="KW-1003">Cell membrane</keyword>
<keyword evidence="8 9" id="KW-0012">Acyltransferase</keyword>
<comment type="function">
    <text evidence="9">Catalyzes the phospholipid dependent N-acylation of the N-terminal cysteine of apolipoprotein, the last step in lipoprotein maturation.</text>
</comment>
<evidence type="ECO:0000256" key="7">
    <source>
        <dbReference type="ARBA" id="ARBA00023136"/>
    </source>
</evidence>
<evidence type="ECO:0000256" key="6">
    <source>
        <dbReference type="ARBA" id="ARBA00022989"/>
    </source>
</evidence>
<dbReference type="InterPro" id="IPR004563">
    <property type="entry name" value="Apolipo_AcylTrfase"/>
</dbReference>
<dbReference type="Pfam" id="PF00795">
    <property type="entry name" value="CN_hydrolase"/>
    <property type="match status" value="1"/>
</dbReference>
<gene>
    <name evidence="9 11" type="primary">lnt</name>
    <name evidence="11" type="ORF">EWH12_11470</name>
</gene>
<evidence type="ECO:0000256" key="4">
    <source>
        <dbReference type="ARBA" id="ARBA00022679"/>
    </source>
</evidence>
<comment type="similarity">
    <text evidence="2 9">Belongs to the CN hydrolase family. Apolipoprotein N-acyltransferase subfamily.</text>
</comment>
<comment type="catalytic activity">
    <reaction evidence="9">
        <text>N-terminal S-1,2-diacyl-sn-glyceryl-L-cysteinyl-[lipoprotein] + a glycerophospholipid = N-acyl-S-1,2-diacyl-sn-glyceryl-L-cysteinyl-[lipoprotein] + a 2-acyl-sn-glycero-3-phospholipid + H(+)</text>
        <dbReference type="Rhea" id="RHEA:48228"/>
        <dbReference type="Rhea" id="RHEA-COMP:14681"/>
        <dbReference type="Rhea" id="RHEA-COMP:14684"/>
        <dbReference type="ChEBI" id="CHEBI:15378"/>
        <dbReference type="ChEBI" id="CHEBI:136912"/>
        <dbReference type="ChEBI" id="CHEBI:140656"/>
        <dbReference type="ChEBI" id="CHEBI:140657"/>
        <dbReference type="ChEBI" id="CHEBI:140660"/>
        <dbReference type="EC" id="2.3.1.269"/>
    </reaction>
</comment>